<dbReference type="GO" id="GO:0016020">
    <property type="term" value="C:membrane"/>
    <property type="evidence" value="ECO:0007669"/>
    <property type="project" value="TreeGrafter"/>
</dbReference>
<dbReference type="PANTHER" id="PTHR14096:SF28">
    <property type="entry name" value="APOLIPOPROTEIN L, 1-RELATED"/>
    <property type="match status" value="1"/>
</dbReference>
<dbReference type="Proteomes" id="UP000005408">
    <property type="component" value="Unassembled WGS sequence"/>
</dbReference>
<evidence type="ECO:0000313" key="4">
    <source>
        <dbReference type="Proteomes" id="UP000005408"/>
    </source>
</evidence>
<accession>A0A8W8JED9</accession>
<name>A0A8W8JED9_MAGGI</name>
<reference evidence="3" key="1">
    <citation type="submission" date="2022-08" db="UniProtKB">
        <authorList>
            <consortium name="EnsemblMetazoa"/>
        </authorList>
    </citation>
    <scope>IDENTIFICATION</scope>
    <source>
        <strain evidence="3">05x7-T-G4-1.051#20</strain>
    </source>
</reference>
<dbReference type="AlphaFoldDB" id="A0A8W8JED9"/>
<proteinExistence type="inferred from homology"/>
<dbReference type="Gene3D" id="3.90.70.80">
    <property type="match status" value="1"/>
</dbReference>
<dbReference type="PANTHER" id="PTHR14096">
    <property type="entry name" value="APOLIPOPROTEIN L"/>
    <property type="match status" value="1"/>
</dbReference>
<organism evidence="3 4">
    <name type="scientific">Magallana gigas</name>
    <name type="common">Pacific oyster</name>
    <name type="synonym">Crassostrea gigas</name>
    <dbReference type="NCBI Taxonomy" id="29159"/>
    <lineage>
        <taxon>Eukaryota</taxon>
        <taxon>Metazoa</taxon>
        <taxon>Spiralia</taxon>
        <taxon>Lophotrochozoa</taxon>
        <taxon>Mollusca</taxon>
        <taxon>Bivalvia</taxon>
        <taxon>Autobranchia</taxon>
        <taxon>Pteriomorphia</taxon>
        <taxon>Ostreida</taxon>
        <taxon>Ostreoidea</taxon>
        <taxon>Ostreidae</taxon>
        <taxon>Magallana</taxon>
    </lineage>
</organism>
<dbReference type="GO" id="GO:0042157">
    <property type="term" value="P:lipoprotein metabolic process"/>
    <property type="evidence" value="ECO:0007669"/>
    <property type="project" value="InterPro"/>
</dbReference>
<keyword evidence="2" id="KW-0175">Coiled coil</keyword>
<protein>
    <recommendedName>
        <fullName evidence="5">Apolipoprotein L3</fullName>
    </recommendedName>
</protein>
<dbReference type="EnsemblMetazoa" id="G18821.2">
    <property type="protein sequence ID" value="G18821.2:cds"/>
    <property type="gene ID" value="G18821"/>
</dbReference>
<dbReference type="InterPro" id="IPR008405">
    <property type="entry name" value="ApoL"/>
</dbReference>
<evidence type="ECO:0008006" key="5">
    <source>
        <dbReference type="Google" id="ProtNLM"/>
    </source>
</evidence>
<evidence type="ECO:0000256" key="1">
    <source>
        <dbReference type="ARBA" id="ARBA00010090"/>
    </source>
</evidence>
<feature type="coiled-coil region" evidence="2">
    <location>
        <begin position="830"/>
        <end position="857"/>
    </location>
</feature>
<dbReference type="GO" id="GO:0008289">
    <property type="term" value="F:lipid binding"/>
    <property type="evidence" value="ECO:0007669"/>
    <property type="project" value="InterPro"/>
</dbReference>
<dbReference type="GO" id="GO:0005576">
    <property type="term" value="C:extracellular region"/>
    <property type="evidence" value="ECO:0007669"/>
    <property type="project" value="InterPro"/>
</dbReference>
<evidence type="ECO:0000256" key="2">
    <source>
        <dbReference type="SAM" id="Coils"/>
    </source>
</evidence>
<evidence type="ECO:0000313" key="3">
    <source>
        <dbReference type="EnsemblMetazoa" id="G18821.2:cds"/>
    </source>
</evidence>
<dbReference type="GO" id="GO:0006869">
    <property type="term" value="P:lipid transport"/>
    <property type="evidence" value="ECO:0007669"/>
    <property type="project" value="InterPro"/>
</dbReference>
<dbReference type="Pfam" id="PF05461">
    <property type="entry name" value="ApoL"/>
    <property type="match status" value="1"/>
</dbReference>
<keyword evidence="4" id="KW-1185">Reference proteome</keyword>
<comment type="similarity">
    <text evidence="1">Belongs to the apolipoprotein L family.</text>
</comment>
<sequence>MIRETEDDRSMPLILLLTLEEEIIHVIKSDKKIDHLNKDGFIINVRHARCVDKRFRNNFDDLQNFLFDAEEINGCATNYPQEVMETFSGEVTNLFLLIGKLIYGSEENEKDVQCLLKNHMEVQEFRSVYMQHVNVEENVATENKSNQESTLKKRIEEEFKQHLTGWKTAEIVDFFAIASVFNLQVYVVFPNGNKKPNLYLPICGSYLYTFKSPLIFQNRENGQLFKVNIEDLECPCFQKTPEIVGQFPVYNNDFDIDRVNKLDLKPCCPPERRHGRHQHYQRILKIDTRLYERDDEQWLGTLDEDAILINEMLAEEGRQLDMIQGGKGTLAQCLGKEIYGNEDTELQISLSPNVEEALVNVAEWTGFALYIFRYSKEHHVWTIEKPAILVNNKQCRYYITLAIIEKDGKKYVDRVSSKSGCNCMLTPPNINCVKVPTELERIDKGNRHRPLLTFFPTKPPEDWFSDDVRREETIIPIYSELRLVLDRSDMADRLIDIVSDYTHSLYRCISKDIFGNENQYQEIMKEVMTEIEENPREYGQLLKAEKEHADTEFLKNFKYRDNQFLDILRSQTKILEKCAKFFTERIEDGMALGDLELIAAATCFQVPIYVLSASVHEDKTKTEWKLFTQIRRRKQPHDFLQRRQYLAGENAVFKCLADDEKVSKFHITLFRTFSGQFHRIAPIRKVCNCLMEPPVVFLPMTHTHSEDQDFRLFYETNRFKTKLNMAKLALDNWMRCNAAFEILCTEIVDELEGRRRNVNISTIVGSSVGIAGSALAIAGVIAAPFTAGVSLGLTVSGAVIGSLSGASVVGAKITETVLNKDANEKFERYYMNLQEHTRVLIRSLKDLEAEMDNIKKQNTVDVGALQTAARALCAIGGVPFIVVRIVVRAVSFADMVLPPLSAVLDLGVLGYSIYNLVKGSKTNVTEKVRSLRSILRATRTQLSIWAYGNQKKFLQAMDYGK</sequence>